<organism evidence="2 3">
    <name type="scientific">Paraburkholderia terricola</name>
    <dbReference type="NCBI Taxonomy" id="169427"/>
    <lineage>
        <taxon>Bacteria</taxon>
        <taxon>Pseudomonadati</taxon>
        <taxon>Pseudomonadota</taxon>
        <taxon>Betaproteobacteria</taxon>
        <taxon>Burkholderiales</taxon>
        <taxon>Burkholderiaceae</taxon>
        <taxon>Paraburkholderia</taxon>
    </lineage>
</organism>
<dbReference type="Pfam" id="PF24693">
    <property type="entry name" value="DUF7660"/>
    <property type="match status" value="1"/>
</dbReference>
<accession>A0A1M6WCP6</accession>
<evidence type="ECO:0000313" key="3">
    <source>
        <dbReference type="Proteomes" id="UP000184395"/>
    </source>
</evidence>
<protein>
    <recommendedName>
        <fullName evidence="1">DUF7660 domain-containing protein</fullName>
    </recommendedName>
</protein>
<dbReference type="Proteomes" id="UP000184395">
    <property type="component" value="Unassembled WGS sequence"/>
</dbReference>
<dbReference type="RefSeq" id="WP_073431866.1">
    <property type="nucleotide sequence ID" value="NZ_CADFGY010000033.1"/>
</dbReference>
<gene>
    <name evidence="2" type="ORF">SAMN05192548_10457</name>
</gene>
<proteinExistence type="predicted"/>
<dbReference type="InterPro" id="IPR056077">
    <property type="entry name" value="DUF7660"/>
</dbReference>
<feature type="domain" description="DUF7660" evidence="1">
    <location>
        <begin position="25"/>
        <end position="106"/>
    </location>
</feature>
<reference evidence="2 3" key="1">
    <citation type="submission" date="2016-11" db="EMBL/GenBank/DDBJ databases">
        <authorList>
            <person name="Jaros S."/>
            <person name="Januszkiewicz K."/>
            <person name="Wedrychowicz H."/>
        </authorList>
    </citation>
    <scope>NUCLEOTIDE SEQUENCE [LARGE SCALE GENOMIC DNA]</scope>
    <source>
        <strain evidence="2 3">LMG 20594</strain>
    </source>
</reference>
<name>A0A1M6WCP6_9BURK</name>
<dbReference type="AlphaFoldDB" id="A0A1M6WCP6"/>
<sequence>MSSDQADKSPCDLRETLERVFDERSFVEFLNALARDWSEVLSLDAVNQPVSHSSGASRWENGSIGAFFDAAATWAEAFKNGLRFYNVPSNPWRRAADVLIAGKEYE</sequence>
<dbReference type="STRING" id="169427.SAMN05192548_10457"/>
<dbReference type="OrthoDB" id="2628285at2"/>
<evidence type="ECO:0000259" key="1">
    <source>
        <dbReference type="Pfam" id="PF24693"/>
    </source>
</evidence>
<evidence type="ECO:0000313" key="2">
    <source>
        <dbReference type="EMBL" id="SHK91530.1"/>
    </source>
</evidence>
<dbReference type="EMBL" id="FRAB01000045">
    <property type="protein sequence ID" value="SHK91530.1"/>
    <property type="molecule type" value="Genomic_DNA"/>
</dbReference>